<reference evidence="6 7" key="1">
    <citation type="submission" date="2016-05" db="EMBL/GenBank/DDBJ databases">
        <title>Complete genome sequence of two 2,5-diketo-D-glunonic acid producing strain Tatumella citrea.</title>
        <authorList>
            <person name="Duan C."/>
            <person name="Yang J."/>
            <person name="Yang S."/>
        </authorList>
    </citation>
    <scope>NUCLEOTIDE SEQUENCE [LARGE SCALE GENOMIC DNA]</scope>
    <source>
        <strain evidence="5 6">ATCC 39140</strain>
        <strain evidence="4 7">DSM 13699</strain>
    </source>
</reference>
<dbReference type="Gene3D" id="3.40.630.30">
    <property type="match status" value="1"/>
</dbReference>
<dbReference type="PANTHER" id="PTHR10545:SF42">
    <property type="entry name" value="ACETYLTRANSFERASE"/>
    <property type="match status" value="1"/>
</dbReference>
<proteinExistence type="predicted"/>
<feature type="domain" description="N-acetyltransferase" evidence="3">
    <location>
        <begin position="3"/>
        <end position="148"/>
    </location>
</feature>
<dbReference type="CDD" id="cd04301">
    <property type="entry name" value="NAT_SF"/>
    <property type="match status" value="1"/>
</dbReference>
<name>A0A1Y0L4W4_TATCI</name>
<sequence length="148" mass="16569">MSIKIRAAAPEDYAAWRALWNGYLEFYGSTLAEEITRATWHKALSPASGIQCRLAETDQQVVGFAMCVLHEGTWVSQPVCYLEDLFVSPAARGKGAGKALIEAIGEEAREQGWSKVYWVTRENNSARALYDKLATVDDFVRYTMNRQG</sequence>
<dbReference type="PROSITE" id="PS51186">
    <property type="entry name" value="GNAT"/>
    <property type="match status" value="1"/>
</dbReference>
<evidence type="ECO:0000313" key="5">
    <source>
        <dbReference type="EMBL" id="ARU96757.1"/>
    </source>
</evidence>
<protein>
    <submittedName>
        <fullName evidence="4">GNAT family acetyltransferase</fullName>
    </submittedName>
</protein>
<organism evidence="4 7">
    <name type="scientific">Tatumella citrea</name>
    <name type="common">Pantoea citrea</name>
    <dbReference type="NCBI Taxonomy" id="53336"/>
    <lineage>
        <taxon>Bacteria</taxon>
        <taxon>Pseudomonadati</taxon>
        <taxon>Pseudomonadota</taxon>
        <taxon>Gammaproteobacteria</taxon>
        <taxon>Enterobacterales</taxon>
        <taxon>Erwiniaceae</taxon>
        <taxon>Tatumella</taxon>
    </lineage>
</organism>
<gene>
    <name evidence="4" type="ORF">A7K98_02255</name>
    <name evidence="5" type="ORF">A7K99_02255</name>
</gene>
<evidence type="ECO:0000313" key="6">
    <source>
        <dbReference type="Proteomes" id="UP000195729"/>
    </source>
</evidence>
<dbReference type="RefSeq" id="WP_087487103.1">
    <property type="nucleotide sequence ID" value="NZ_CP015579.1"/>
</dbReference>
<dbReference type="OrthoDB" id="9805924at2"/>
<dbReference type="Proteomes" id="UP000195814">
    <property type="component" value="Chromosome"/>
</dbReference>
<accession>A0A1Y0L4W4</accession>
<dbReference type="EMBL" id="CP015581">
    <property type="protein sequence ID" value="ARU96757.1"/>
    <property type="molecule type" value="Genomic_DNA"/>
</dbReference>
<dbReference type="EMBL" id="CP015579">
    <property type="protein sequence ID" value="ARU92719.1"/>
    <property type="molecule type" value="Genomic_DNA"/>
</dbReference>
<dbReference type="PANTHER" id="PTHR10545">
    <property type="entry name" value="DIAMINE N-ACETYLTRANSFERASE"/>
    <property type="match status" value="1"/>
</dbReference>
<dbReference type="SUPFAM" id="SSF55729">
    <property type="entry name" value="Acyl-CoA N-acyltransferases (Nat)"/>
    <property type="match status" value="1"/>
</dbReference>
<keyword evidence="2" id="KW-0012">Acyltransferase</keyword>
<evidence type="ECO:0000256" key="1">
    <source>
        <dbReference type="ARBA" id="ARBA00022679"/>
    </source>
</evidence>
<evidence type="ECO:0000313" key="7">
    <source>
        <dbReference type="Proteomes" id="UP000195814"/>
    </source>
</evidence>
<keyword evidence="1 4" id="KW-0808">Transferase</keyword>
<dbReference type="InterPro" id="IPR051016">
    <property type="entry name" value="Diverse_Substrate_AcTransf"/>
</dbReference>
<dbReference type="Pfam" id="PF00583">
    <property type="entry name" value="Acetyltransf_1"/>
    <property type="match status" value="1"/>
</dbReference>
<evidence type="ECO:0000313" key="4">
    <source>
        <dbReference type="EMBL" id="ARU92719.1"/>
    </source>
</evidence>
<dbReference type="Proteomes" id="UP000195729">
    <property type="component" value="Chromosome"/>
</dbReference>
<dbReference type="InterPro" id="IPR000182">
    <property type="entry name" value="GNAT_dom"/>
</dbReference>
<dbReference type="AlphaFoldDB" id="A0A1Y0L4W4"/>
<evidence type="ECO:0000256" key="2">
    <source>
        <dbReference type="ARBA" id="ARBA00023315"/>
    </source>
</evidence>
<dbReference type="GO" id="GO:0008080">
    <property type="term" value="F:N-acetyltransferase activity"/>
    <property type="evidence" value="ECO:0007669"/>
    <property type="project" value="TreeGrafter"/>
</dbReference>
<evidence type="ECO:0000259" key="3">
    <source>
        <dbReference type="PROSITE" id="PS51186"/>
    </source>
</evidence>
<keyword evidence="6" id="KW-1185">Reference proteome</keyword>
<dbReference type="InterPro" id="IPR016181">
    <property type="entry name" value="Acyl_CoA_acyltransferase"/>
</dbReference>
<dbReference type="KEGG" id="tci:A7K98_02255"/>